<protein>
    <submittedName>
        <fullName evidence="2">S-layer family protein</fullName>
    </submittedName>
</protein>
<accession>A0A7D7R222</accession>
<reference evidence="3" key="1">
    <citation type="submission" date="2020-06" db="EMBL/GenBank/DDBJ databases">
        <title>Nostoc edaphicum CCNP1411 genome.</title>
        <authorList>
            <person name="Fidor A."/>
            <person name="Grabski M."/>
            <person name="Gawor J."/>
            <person name="Gromadka R."/>
            <person name="Wegrzyn G."/>
            <person name="Mazur-Marzec H."/>
        </authorList>
    </citation>
    <scope>NUCLEOTIDE SEQUENCE [LARGE SCALE GENOMIC DNA]</scope>
    <source>
        <strain evidence="3">CCNP1411</strain>
    </source>
</reference>
<dbReference type="InterPro" id="IPR012334">
    <property type="entry name" value="Pectin_lyas_fold"/>
</dbReference>
<dbReference type="Pfam" id="PF05860">
    <property type="entry name" value="TPS"/>
    <property type="match status" value="1"/>
</dbReference>
<proteinExistence type="predicted"/>
<evidence type="ECO:0000313" key="2">
    <source>
        <dbReference type="EMBL" id="QMS87926.1"/>
    </source>
</evidence>
<organism evidence="2 3">
    <name type="scientific">Nostoc edaphicum CCNP1411</name>
    <dbReference type="NCBI Taxonomy" id="1472755"/>
    <lineage>
        <taxon>Bacteria</taxon>
        <taxon>Bacillati</taxon>
        <taxon>Cyanobacteriota</taxon>
        <taxon>Cyanophyceae</taxon>
        <taxon>Nostocales</taxon>
        <taxon>Nostocaceae</taxon>
        <taxon>Nostoc</taxon>
    </lineage>
</organism>
<dbReference type="InterPro" id="IPR008638">
    <property type="entry name" value="FhaB/CdiA-like_TPS"/>
</dbReference>
<dbReference type="SMART" id="SM00912">
    <property type="entry name" value="Haemagg_act"/>
    <property type="match status" value="1"/>
</dbReference>
<dbReference type="SUPFAM" id="SSF51126">
    <property type="entry name" value="Pectin lyase-like"/>
    <property type="match status" value="2"/>
</dbReference>
<feature type="domain" description="Filamentous haemagglutinin FhaB/tRNA nuclease CdiA-like TPS" evidence="1">
    <location>
        <begin position="29"/>
        <end position="140"/>
    </location>
</feature>
<dbReference type="Proteomes" id="UP000514713">
    <property type="component" value="Chromosome"/>
</dbReference>
<name>A0A7D7R222_9NOSO</name>
<dbReference type="RefSeq" id="WP_181932637.1">
    <property type="nucleotide sequence ID" value="NZ_CP054698.1"/>
</dbReference>
<dbReference type="KEGG" id="ned:HUN01_10120"/>
<dbReference type="AlphaFoldDB" id="A0A7D7R222"/>
<dbReference type="EMBL" id="CP054698">
    <property type="protein sequence ID" value="QMS87926.1"/>
    <property type="molecule type" value="Genomic_DNA"/>
</dbReference>
<dbReference type="Gene3D" id="2.160.20.10">
    <property type="entry name" value="Single-stranded right-handed beta-helix, Pectin lyase-like"/>
    <property type="match status" value="2"/>
</dbReference>
<evidence type="ECO:0000313" key="3">
    <source>
        <dbReference type="Proteomes" id="UP000514713"/>
    </source>
</evidence>
<gene>
    <name evidence="2" type="ORF">HUN01_10120</name>
</gene>
<keyword evidence="3" id="KW-1185">Reference proteome</keyword>
<dbReference type="InterPro" id="IPR011050">
    <property type="entry name" value="Pectin_lyase_fold/virulence"/>
</dbReference>
<sequence length="830" mass="84887">MSVTPGCLGLIGGILIGVMWCDFSNAQIIPDGTLNTTVSANGNNFTITNGNRAGNNLFHSFSQFSVPSNGSAFFNNPSDIQNIFSRVTGGSVSQIDGLIKANGSANLFLLNPNGIIFGANAQLNIGGSFIGTTAESIKFADGVEFSAINSQATPLLSINVPLGLQMGSNPAPIIVQGTGHSLNNLNGLPLITQNPSATELRVQPGKTLALVSGNLNLNGATLTAKQGQIELGSVSGAGLVSLLPTAQGYTLGYENGQSFGDIQLQERSLLDTSGVNAGSVQIQGRQIQFTDGSLVLARNVGNLPGGDIRLQATEAIDLIGRTDDGTVPSGVRTEAVGVGASGNISVITPRLTLQQGGGLNINSVGVGTSGNIHVDATTIELSGLSTINPKVSILSTSGYGSGNAGDISVNASSLLVSDGASLISATFGSGSSGKVTIRTNHTTVMGEGPDGLYSNISSFTFATGNAKTLTLDTAKLQILDGGTVATTTFFAGNGGDLSINATESIEISGRSQSNNSSINSSSTRLSPILRQKFHLPDQLTANAGNVSITTPKLTVTDGGTVSVTSQGSGNGGSLNITANTIRLDRQGSIQAETESGDGGNIGLKVGKFLLLRHNSAIAATAGGNGDGGNININAPIIAGLENSDIIANAIKGRGGNIQITTQGIFGLKLGDQLTPDSDITASSQFGLSGTVQVNTIGVDPNSGLVQLPANVVDASQKIATGCASNQGSRFVATGRGGVPQNPTQQVTSNRIWSDIRDISEYRTNSEITAQIPPSPKVIGQATSWHRNRQGKIELVADKYPAQTQQVLTCADLLTNLSNVSNNTIYGNSNI</sequence>
<dbReference type="NCBIfam" id="TIGR01901">
    <property type="entry name" value="adhes_NPXG"/>
    <property type="match status" value="1"/>
</dbReference>
<evidence type="ECO:0000259" key="1">
    <source>
        <dbReference type="SMART" id="SM00912"/>
    </source>
</evidence>